<reference evidence="7 8" key="1">
    <citation type="submission" date="2024-02" db="EMBL/GenBank/DDBJ databases">
        <authorList>
            <person name="Daric V."/>
            <person name="Darras S."/>
        </authorList>
    </citation>
    <scope>NUCLEOTIDE SEQUENCE [LARGE SCALE GENOMIC DNA]</scope>
</reference>
<dbReference type="PANTHER" id="PTHR32086:SF0">
    <property type="entry name" value="FANCONI ANEMIA GROUP D2 PROTEIN"/>
    <property type="match status" value="1"/>
</dbReference>
<gene>
    <name evidence="7" type="ORF">CVLEPA_LOCUS6194</name>
</gene>
<comment type="caution">
    <text evidence="7">The sequence shown here is derived from an EMBL/GenBank/DDBJ whole genome shotgun (WGS) entry which is preliminary data.</text>
</comment>
<dbReference type="PANTHER" id="PTHR32086">
    <property type="entry name" value="FANCONI ANEMIA GROUP D2 PROTEIN"/>
    <property type="match status" value="1"/>
</dbReference>
<dbReference type="Proteomes" id="UP001642483">
    <property type="component" value="Unassembled WGS sequence"/>
</dbReference>
<proteinExistence type="inferred from homology"/>
<keyword evidence="8" id="KW-1185">Reference proteome</keyword>
<accession>A0ABP0FAM2</accession>
<evidence type="ECO:0000256" key="6">
    <source>
        <dbReference type="SAM" id="MobiDB-lite"/>
    </source>
</evidence>
<feature type="region of interest" description="Disordered" evidence="6">
    <location>
        <begin position="1401"/>
        <end position="1439"/>
    </location>
</feature>
<feature type="region of interest" description="Disordered" evidence="6">
    <location>
        <begin position="841"/>
        <end position="871"/>
    </location>
</feature>
<evidence type="ECO:0000313" key="7">
    <source>
        <dbReference type="EMBL" id="CAK8676752.1"/>
    </source>
</evidence>
<keyword evidence="2" id="KW-1017">Isopeptide bond</keyword>
<evidence type="ECO:0000256" key="1">
    <source>
        <dbReference type="ARBA" id="ARBA00004123"/>
    </source>
</evidence>
<comment type="similarity">
    <text evidence="5">Belongs to the Fanconi anemia protein FANCD2 family.</text>
</comment>
<evidence type="ECO:0000256" key="4">
    <source>
        <dbReference type="ARBA" id="ARBA00023242"/>
    </source>
</evidence>
<keyword evidence="4" id="KW-0539">Nucleus</keyword>
<evidence type="ECO:0008006" key="9">
    <source>
        <dbReference type="Google" id="ProtNLM"/>
    </source>
</evidence>
<organism evidence="7 8">
    <name type="scientific">Clavelina lepadiformis</name>
    <name type="common">Light-bulb sea squirt</name>
    <name type="synonym">Ascidia lepadiformis</name>
    <dbReference type="NCBI Taxonomy" id="159417"/>
    <lineage>
        <taxon>Eukaryota</taxon>
        <taxon>Metazoa</taxon>
        <taxon>Chordata</taxon>
        <taxon>Tunicata</taxon>
        <taxon>Ascidiacea</taxon>
        <taxon>Aplousobranchia</taxon>
        <taxon>Clavelinidae</taxon>
        <taxon>Clavelina</taxon>
    </lineage>
</organism>
<evidence type="ECO:0000256" key="3">
    <source>
        <dbReference type="ARBA" id="ARBA00022843"/>
    </source>
</evidence>
<feature type="compositionally biased region" description="Basic and acidic residues" evidence="6">
    <location>
        <begin position="1420"/>
        <end position="1432"/>
    </location>
</feature>
<evidence type="ECO:0000313" key="8">
    <source>
        <dbReference type="Proteomes" id="UP001642483"/>
    </source>
</evidence>
<dbReference type="Pfam" id="PF14631">
    <property type="entry name" value="FancD2"/>
    <property type="match status" value="1"/>
</dbReference>
<keyword evidence="3" id="KW-0832">Ubl conjugation</keyword>
<evidence type="ECO:0000256" key="2">
    <source>
        <dbReference type="ARBA" id="ARBA00022499"/>
    </source>
</evidence>
<feature type="region of interest" description="Disordered" evidence="6">
    <location>
        <begin position="1"/>
        <end position="34"/>
    </location>
</feature>
<dbReference type="EMBL" id="CAWYQH010000035">
    <property type="protein sequence ID" value="CAK8676752.1"/>
    <property type="molecule type" value="Genomic_DNA"/>
</dbReference>
<comment type="subcellular location">
    <subcellularLocation>
        <location evidence="1">Nucleus</location>
    </subcellularLocation>
</comment>
<sequence>MSAQHKRSALGVNNDDNVGTPSEKRKKKVGRKSSSNNFKFPENIFTLFISKAGMTLNICGNKLSCDPVTFCKKLDELIESHADDVSETVEALDSGLEETIENEKVFICLLMPTELTAAPEDVDIMSSQMASNVQDGVVKILLQSDNLQGVVINALLKKLPLYAETENVKVDASFGMTGNSGADIVNVPRLILNQLRWLDLFKDSVSVAHQLIELASIMKPGVACDIICFIPDLLADDGDHAVVAIGLCDLLNNGPENITSAIFEALSNLVLDDNVTKDVYDLAASFLSTASHEDMPVIIKYLLKSCNSIDSAKEIITMLHPHLDFSVLMLSADKEKEKSIKSSISLIADTIFSALQFQDYLATAWLNVLEKTRSAEVHIGDVITLLLLCDLHNSKHRKMAVNIMQTKLKKGTFPKPKVQQTIELCPDVISSHFKSVSKQAQSMVWHANPSLRTAGAFLYRLFLLNMDSYCQQETIGLLVTHIGSMSTAPSSETDTALDVLCSIAQSKPIVLSAYINFLRDALDRMDLMTLSQVRKSYRILSLMAFSNANDTTSLGLRDEIHMMLQKQLTHILDKFRRIGIIGSVTALVAMSNVKHSSMSQQKNQLQSLMETLNYVLKNDIHGWSMFFDEIYLLFSDSQTFGQASESFQTYINKDAQNKLQQRFLTEYNGSSSSASSSRLLDVSYRFGLLTPEEQKETGVAIQLTSLLLNSQNRYIPGLLCSLVRAISAVLSTSTGSLADIDALLSCPVLLHDVKYEEKLIFKELSSESATCVLDSLIALYNWFRELVSVFCLEKDPDTEIGVLVRWKQICDLQNMIEMLLPVAPNGYSAVCTRSSHVDGQTGVSSFQKNQPQNTSKFNVDENSPNLKSHNVSISSTACTAKPVKVKKDKKSTQSSQLNVNLLSSVFRPVLHELSYDVFMLLEHPLQCTKQPHEELESNSSNEEKFLRPQHLLALLIDLNDKLNHRLSKKLPFGFGHQANTDVGFENFIRIPIKEVISKVVSLVPYLCRHLEDIHSYFQKDSVERSSQDSNDSVHSDHSANFVKQHDHLTHCYAFLLEILCHIFSWPEMDDDCNKDVYGLLLKHLSSRLSENTQKADETLMLSTSFRYLANFSKTIPSCQSAQMLIKLLIALYDFADCNKSQQGWMSKKISITCGGFLSCEWSFSTTSNGSQKQPLSLSAIFHAHLKYSEDPLDSLEKFLRNGIKQLLDKADDEEENTSTSSTRIQYPCLTKSNFSVFYKCMMETLAAQAAEVSPPSKTSNQREDNIDLLLKWSEIVKLLDLLIKVLKSFSSRSMLSPALKYARATVESFLRNGILMCEVTFREHQDDVISLLKKVQLSTRQLQHLACHSKISKDSSLTNHVPALKRCLETFLFRVKALLVLHNCHEAFWLGNLKNRNLQGEELLSQAPPSESEDEDDEASEARESHAEDESHQSYSECY</sequence>
<protein>
    <recommendedName>
        <fullName evidence="9">Fanconi anemia group D2 protein</fullName>
    </recommendedName>
</protein>
<evidence type="ECO:0000256" key="5">
    <source>
        <dbReference type="ARBA" id="ARBA00093456"/>
    </source>
</evidence>
<name>A0ABP0FAM2_CLALP</name>
<dbReference type="InterPro" id="IPR029448">
    <property type="entry name" value="FANCD2"/>
</dbReference>